<reference evidence="1 2" key="1">
    <citation type="journal article" date="2015" name="Genome Announc.">
        <title>Expanding the biotechnology potential of lactobacilli through comparative genomics of 213 strains and associated genera.</title>
        <authorList>
            <person name="Sun Z."/>
            <person name="Harris H.M."/>
            <person name="McCann A."/>
            <person name="Guo C."/>
            <person name="Argimon S."/>
            <person name="Zhang W."/>
            <person name="Yang X."/>
            <person name="Jeffery I.B."/>
            <person name="Cooney J.C."/>
            <person name="Kagawa T.F."/>
            <person name="Liu W."/>
            <person name="Song Y."/>
            <person name="Salvetti E."/>
            <person name="Wrobel A."/>
            <person name="Rasinkangas P."/>
            <person name="Parkhill J."/>
            <person name="Rea M.C."/>
            <person name="O'Sullivan O."/>
            <person name="Ritari J."/>
            <person name="Douillard F.P."/>
            <person name="Paul Ross R."/>
            <person name="Yang R."/>
            <person name="Briner A.E."/>
            <person name="Felis G.E."/>
            <person name="de Vos W.M."/>
            <person name="Barrangou R."/>
            <person name="Klaenhammer T.R."/>
            <person name="Caufield P.W."/>
            <person name="Cui Y."/>
            <person name="Zhang H."/>
            <person name="O'Toole P.W."/>
        </authorList>
    </citation>
    <scope>NUCLEOTIDE SEQUENCE [LARGE SCALE GENOMIC DNA]</scope>
    <source>
        <strain evidence="1 2">DSM 17757</strain>
    </source>
</reference>
<dbReference type="PATRIC" id="fig|319652.3.peg.1646"/>
<dbReference type="AlphaFoldDB" id="A0A0R2IM05"/>
<keyword evidence="2" id="KW-1185">Reference proteome</keyword>
<proteinExistence type="predicted"/>
<dbReference type="RefSeq" id="WP_057751327.1">
    <property type="nucleotide sequence ID" value="NZ_BJVH01000007.1"/>
</dbReference>
<dbReference type="EMBL" id="JQBR01000006">
    <property type="protein sequence ID" value="KRN66066.1"/>
    <property type="molecule type" value="Genomic_DNA"/>
</dbReference>
<dbReference type="OrthoDB" id="2081872at2"/>
<name>A0A0R2IM05_9LACO</name>
<accession>A0A0R2IM05</accession>
<evidence type="ECO:0000313" key="2">
    <source>
        <dbReference type="Proteomes" id="UP000051568"/>
    </source>
</evidence>
<dbReference type="Proteomes" id="UP000051568">
    <property type="component" value="Unassembled WGS sequence"/>
</dbReference>
<gene>
    <name evidence="1" type="ORF">IV80_GL001626</name>
</gene>
<protein>
    <submittedName>
        <fullName evidence="1">Uncharacterized protein</fullName>
    </submittedName>
</protein>
<comment type="caution">
    <text evidence="1">The sequence shown here is derived from an EMBL/GenBank/DDBJ whole genome shotgun (WGS) entry which is preliminary data.</text>
</comment>
<organism evidence="1 2">
    <name type="scientific">Pediococcus cellicola</name>
    <dbReference type="NCBI Taxonomy" id="319652"/>
    <lineage>
        <taxon>Bacteria</taxon>
        <taxon>Bacillati</taxon>
        <taxon>Bacillota</taxon>
        <taxon>Bacilli</taxon>
        <taxon>Lactobacillales</taxon>
        <taxon>Lactobacillaceae</taxon>
        <taxon>Pediococcus</taxon>
    </lineage>
</organism>
<evidence type="ECO:0000313" key="1">
    <source>
        <dbReference type="EMBL" id="KRN66066.1"/>
    </source>
</evidence>
<sequence length="124" mass="14919">MRKDESYLNLFKNPEKLEIGNQLVIKFVSPEYVQDVLNGNVYMRQLKFFKHLEDDQRGDENEGTWRQKFVNEDTEVSSKVSYKFIDEIQIACFTLLDRDRDFNKIEDNWYKLKADVAKDLEKIR</sequence>